<proteinExistence type="predicted"/>
<dbReference type="EMBL" id="JBHTHQ010000012">
    <property type="protein sequence ID" value="MFD0704557.1"/>
    <property type="molecule type" value="Genomic_DNA"/>
</dbReference>
<keyword evidence="2" id="KW-0808">Transferase</keyword>
<accession>A0ABW2Y2S9</accession>
<keyword evidence="5" id="KW-1185">Reference proteome</keyword>
<comment type="caution">
    <text evidence="4">The sequence shown here is derived from an EMBL/GenBank/DDBJ whole genome shotgun (WGS) entry which is preliminary data.</text>
</comment>
<dbReference type="SUPFAM" id="SSF55729">
    <property type="entry name" value="Acyl-CoA N-acyltransferases (Nat)"/>
    <property type="match status" value="1"/>
</dbReference>
<dbReference type="PANTHER" id="PTHR36449">
    <property type="entry name" value="ACETYLTRANSFERASE-RELATED"/>
    <property type="match status" value="1"/>
</dbReference>
<sequence>MQEAGSCAVYVAIAPNNDVVGFYTISPHHLQHNVVSKTGVADDVQGTYTALLLGRMAIDNNYSGKSWRSAGNSRQGPLLLHAAILHAAQLSREVGARLLYVEAKNDRLIDWYSSQGFIPFPSKCNVRQKKLILDLHKVDIE</sequence>
<keyword evidence="1" id="KW-1277">Toxin-antitoxin system</keyword>
<dbReference type="PANTHER" id="PTHR36449:SF1">
    <property type="entry name" value="ACETYLTRANSFERASE"/>
    <property type="match status" value="1"/>
</dbReference>
<organism evidence="4 5">
    <name type="scientific">Alloscardovia venturai</name>
    <dbReference type="NCBI Taxonomy" id="1769421"/>
    <lineage>
        <taxon>Bacteria</taxon>
        <taxon>Bacillati</taxon>
        <taxon>Actinomycetota</taxon>
        <taxon>Actinomycetes</taxon>
        <taxon>Bifidobacteriales</taxon>
        <taxon>Bifidobacteriaceae</taxon>
        <taxon>Alloscardovia</taxon>
    </lineage>
</organism>
<dbReference type="InterPro" id="IPR016181">
    <property type="entry name" value="Acyl_CoA_acyltransferase"/>
</dbReference>
<evidence type="ECO:0000313" key="4">
    <source>
        <dbReference type="EMBL" id="MFD0704557.1"/>
    </source>
</evidence>
<dbReference type="Gene3D" id="3.40.630.30">
    <property type="match status" value="1"/>
</dbReference>
<name>A0ABW2Y2S9_9BIFI</name>
<keyword evidence="3" id="KW-0012">Acyltransferase</keyword>
<evidence type="ECO:0008006" key="6">
    <source>
        <dbReference type="Google" id="ProtNLM"/>
    </source>
</evidence>
<evidence type="ECO:0000256" key="2">
    <source>
        <dbReference type="ARBA" id="ARBA00022679"/>
    </source>
</evidence>
<dbReference type="RefSeq" id="WP_377938151.1">
    <property type="nucleotide sequence ID" value="NZ_JBHTHQ010000012.1"/>
</dbReference>
<dbReference type="Proteomes" id="UP001597036">
    <property type="component" value="Unassembled WGS sequence"/>
</dbReference>
<gene>
    <name evidence="4" type="ORF">ACFQY8_02170</name>
</gene>
<evidence type="ECO:0000313" key="5">
    <source>
        <dbReference type="Proteomes" id="UP001597036"/>
    </source>
</evidence>
<evidence type="ECO:0000256" key="1">
    <source>
        <dbReference type="ARBA" id="ARBA00022649"/>
    </source>
</evidence>
<protein>
    <recommendedName>
        <fullName evidence="6">N-acetyltransferase domain-containing protein</fullName>
    </recommendedName>
</protein>
<reference evidence="5" key="1">
    <citation type="journal article" date="2019" name="Int. J. Syst. Evol. Microbiol.">
        <title>The Global Catalogue of Microorganisms (GCM) 10K type strain sequencing project: providing services to taxonomists for standard genome sequencing and annotation.</title>
        <authorList>
            <consortium name="The Broad Institute Genomics Platform"/>
            <consortium name="The Broad Institute Genome Sequencing Center for Infectious Disease"/>
            <person name="Wu L."/>
            <person name="Ma J."/>
        </authorList>
    </citation>
    <scope>NUCLEOTIDE SEQUENCE [LARGE SCALE GENOMIC DNA]</scope>
    <source>
        <strain evidence="5">CCM 8604</strain>
    </source>
</reference>
<evidence type="ECO:0000256" key="3">
    <source>
        <dbReference type="ARBA" id="ARBA00023315"/>
    </source>
</evidence>